<accession>A0A124BR38</accession>
<evidence type="ECO:0000313" key="2">
    <source>
        <dbReference type="EMBL" id="GAQ19996.1"/>
    </source>
</evidence>
<comment type="caution">
    <text evidence="2">The sequence shown here is derived from an EMBL/GenBank/DDBJ whole genome shotgun (WGS) entry which is preliminary data.</text>
</comment>
<organism evidence="2 3">
    <name type="scientific">Deinococcus grandis</name>
    <dbReference type="NCBI Taxonomy" id="57498"/>
    <lineage>
        <taxon>Bacteria</taxon>
        <taxon>Thermotogati</taxon>
        <taxon>Deinococcota</taxon>
        <taxon>Deinococci</taxon>
        <taxon>Deinococcales</taxon>
        <taxon>Deinococcaceae</taxon>
        <taxon>Deinococcus</taxon>
    </lineage>
</organism>
<dbReference type="PANTHER" id="PTHR13887:SF41">
    <property type="entry name" value="THIOREDOXIN SUPERFAMILY PROTEIN"/>
    <property type="match status" value="1"/>
</dbReference>
<keyword evidence="3" id="KW-1185">Reference proteome</keyword>
<dbReference type="EMBL" id="BCMS01000001">
    <property type="protein sequence ID" value="GAQ19996.1"/>
    <property type="molecule type" value="Genomic_DNA"/>
</dbReference>
<dbReference type="SUPFAM" id="SSF52833">
    <property type="entry name" value="Thioredoxin-like"/>
    <property type="match status" value="1"/>
</dbReference>
<protein>
    <recommendedName>
        <fullName evidence="1">DSBA-like thioredoxin domain-containing protein</fullName>
    </recommendedName>
</protein>
<dbReference type="Gene3D" id="3.40.30.10">
    <property type="entry name" value="Glutaredoxin"/>
    <property type="match status" value="1"/>
</dbReference>
<dbReference type="Proteomes" id="UP000056209">
    <property type="component" value="Unassembled WGS sequence"/>
</dbReference>
<dbReference type="AlphaFoldDB" id="A0A124BR38"/>
<evidence type="ECO:0000259" key="1">
    <source>
        <dbReference type="Pfam" id="PF01323"/>
    </source>
</evidence>
<evidence type="ECO:0000313" key="3">
    <source>
        <dbReference type="Proteomes" id="UP000056209"/>
    </source>
</evidence>
<feature type="domain" description="DSBA-like thioredoxin" evidence="1">
    <location>
        <begin position="9"/>
        <end position="171"/>
    </location>
</feature>
<proteinExistence type="predicted"/>
<dbReference type="InterPro" id="IPR001853">
    <property type="entry name" value="DSBA-like_thioredoxin_dom"/>
</dbReference>
<sequence>MPRMTRATELYFDFLCPYAWRGVELAAVLKTEGEAFTLRHYSLVEGNHAQNAKELTWRVTDQSLNAPDGEGYMKYLKPGLRAFLASHAAARQGDSAHWAFTLALFRAHHERKEPLTDEAIHAAAQEAGLDLDVFAQALADDQARRAELRAELDAAREVGVFGTPTFVLPTGEAAYYRFETLTREPTQARQWWDLYRAVLTSGAGIGTIKRARNRPPRRA</sequence>
<dbReference type="Pfam" id="PF01323">
    <property type="entry name" value="DSBA"/>
    <property type="match status" value="1"/>
</dbReference>
<dbReference type="InterPro" id="IPR036249">
    <property type="entry name" value="Thioredoxin-like_sf"/>
</dbReference>
<name>A0A124BR38_9DEIO</name>
<dbReference type="PANTHER" id="PTHR13887">
    <property type="entry name" value="GLUTATHIONE S-TRANSFERASE KAPPA"/>
    <property type="match status" value="1"/>
</dbReference>
<reference evidence="3" key="1">
    <citation type="submission" date="2015-11" db="EMBL/GenBank/DDBJ databases">
        <title>Draft Genome Sequence of the Radioresistant Bacterium Deinococcus grandis, Isolated from Freshwater Fish in Japan.</title>
        <authorList>
            <person name="Satoh K."/>
            <person name="Onodera T."/>
            <person name="Omoso K."/>
            <person name="Takeda-Yano K."/>
            <person name="Katayama T."/>
            <person name="Oono Y."/>
            <person name="Narumi I."/>
        </authorList>
    </citation>
    <scope>NUCLEOTIDE SEQUENCE [LARGE SCALE GENOMIC DNA]</scope>
    <source>
        <strain evidence="3">ATCC 43672</strain>
    </source>
</reference>
<dbReference type="GO" id="GO:0016491">
    <property type="term" value="F:oxidoreductase activity"/>
    <property type="evidence" value="ECO:0007669"/>
    <property type="project" value="InterPro"/>
</dbReference>
<gene>
    <name evidence="2" type="ORF">DEIGR_100023</name>
</gene>